<proteinExistence type="predicted"/>
<sequence>MSFGIVWKILGQAFRMHRQCNLYCGRITLVLASFEGKVVSDC</sequence>
<reference evidence="1" key="2">
    <citation type="journal article" date="2015" name="Data Brief">
        <title>Shoot transcriptome of the giant reed, Arundo donax.</title>
        <authorList>
            <person name="Barrero R.A."/>
            <person name="Guerrero F.D."/>
            <person name="Moolhuijzen P."/>
            <person name="Goolsby J.A."/>
            <person name="Tidwell J."/>
            <person name="Bellgard S.E."/>
            <person name="Bellgard M.I."/>
        </authorList>
    </citation>
    <scope>NUCLEOTIDE SEQUENCE</scope>
    <source>
        <tissue evidence="1">Shoot tissue taken approximately 20 cm above the soil surface</tissue>
    </source>
</reference>
<reference evidence="1" key="1">
    <citation type="submission" date="2014-09" db="EMBL/GenBank/DDBJ databases">
        <authorList>
            <person name="Magalhaes I.L.F."/>
            <person name="Oliveira U."/>
            <person name="Santos F.R."/>
            <person name="Vidigal T.H.D.A."/>
            <person name="Brescovit A.D."/>
            <person name="Santos A.J."/>
        </authorList>
    </citation>
    <scope>NUCLEOTIDE SEQUENCE</scope>
    <source>
        <tissue evidence="1">Shoot tissue taken approximately 20 cm above the soil surface</tissue>
    </source>
</reference>
<evidence type="ECO:0000313" key="1">
    <source>
        <dbReference type="EMBL" id="JAD95764.1"/>
    </source>
</evidence>
<dbReference type="AlphaFoldDB" id="A0A0A9E4R8"/>
<protein>
    <submittedName>
        <fullName evidence="1">Uncharacterized protein</fullName>
    </submittedName>
</protein>
<dbReference type="EMBL" id="GBRH01202131">
    <property type="protein sequence ID" value="JAD95764.1"/>
    <property type="molecule type" value="Transcribed_RNA"/>
</dbReference>
<accession>A0A0A9E4R8</accession>
<organism evidence="1">
    <name type="scientific">Arundo donax</name>
    <name type="common">Giant reed</name>
    <name type="synonym">Donax arundinaceus</name>
    <dbReference type="NCBI Taxonomy" id="35708"/>
    <lineage>
        <taxon>Eukaryota</taxon>
        <taxon>Viridiplantae</taxon>
        <taxon>Streptophyta</taxon>
        <taxon>Embryophyta</taxon>
        <taxon>Tracheophyta</taxon>
        <taxon>Spermatophyta</taxon>
        <taxon>Magnoliopsida</taxon>
        <taxon>Liliopsida</taxon>
        <taxon>Poales</taxon>
        <taxon>Poaceae</taxon>
        <taxon>PACMAD clade</taxon>
        <taxon>Arundinoideae</taxon>
        <taxon>Arundineae</taxon>
        <taxon>Arundo</taxon>
    </lineage>
</organism>
<name>A0A0A9E4R8_ARUDO</name>